<keyword evidence="2 7" id="KW-0121">Carboxypeptidase</keyword>
<dbReference type="AlphaFoldDB" id="A0A5C3F8K6"/>
<dbReference type="PANTHER" id="PTHR11802">
    <property type="entry name" value="SERINE PROTEASE FAMILY S10 SERINE CARBOXYPEPTIDASE"/>
    <property type="match status" value="1"/>
</dbReference>
<dbReference type="EC" id="3.4.16.-" evidence="7"/>
<keyword evidence="6" id="KW-0325">Glycoprotein</keyword>
<evidence type="ECO:0000256" key="4">
    <source>
        <dbReference type="ARBA" id="ARBA00022729"/>
    </source>
</evidence>
<organism evidence="8 9">
    <name type="scientific">Pseudozyma flocculosa</name>
    <dbReference type="NCBI Taxonomy" id="84751"/>
    <lineage>
        <taxon>Eukaryota</taxon>
        <taxon>Fungi</taxon>
        <taxon>Dikarya</taxon>
        <taxon>Basidiomycota</taxon>
        <taxon>Ustilaginomycotina</taxon>
        <taxon>Ustilaginomycetes</taxon>
        <taxon>Ustilaginales</taxon>
        <taxon>Ustilaginaceae</taxon>
        <taxon>Pseudozyma</taxon>
    </lineage>
</organism>
<feature type="chain" id="PRO_5023061401" description="Carboxypeptidase" evidence="7">
    <location>
        <begin position="28"/>
        <end position="539"/>
    </location>
</feature>
<comment type="similarity">
    <text evidence="1 7">Belongs to the peptidase S10 family.</text>
</comment>
<dbReference type="PANTHER" id="PTHR11802:SF113">
    <property type="entry name" value="SERINE CARBOXYPEPTIDASE CTSA-4.1"/>
    <property type="match status" value="1"/>
</dbReference>
<keyword evidence="9" id="KW-1185">Reference proteome</keyword>
<dbReference type="GO" id="GO:0006508">
    <property type="term" value="P:proteolysis"/>
    <property type="evidence" value="ECO:0007669"/>
    <property type="project" value="UniProtKB-KW"/>
</dbReference>
<proteinExistence type="inferred from homology"/>
<dbReference type="GO" id="GO:0000324">
    <property type="term" value="C:fungal-type vacuole"/>
    <property type="evidence" value="ECO:0007669"/>
    <property type="project" value="TreeGrafter"/>
</dbReference>
<dbReference type="Gene3D" id="1.10.287.410">
    <property type="match status" value="1"/>
</dbReference>
<dbReference type="InterPro" id="IPR001563">
    <property type="entry name" value="Peptidase_S10"/>
</dbReference>
<feature type="signal peptide" evidence="7">
    <location>
        <begin position="1"/>
        <end position="27"/>
    </location>
</feature>
<reference evidence="8 9" key="1">
    <citation type="submission" date="2018-03" db="EMBL/GenBank/DDBJ databases">
        <authorList>
            <person name="Guldener U."/>
        </authorList>
    </citation>
    <scope>NUCLEOTIDE SEQUENCE [LARGE SCALE GENOMIC DNA]</scope>
    <source>
        <strain evidence="8 9">DAOM196992</strain>
    </source>
</reference>
<gene>
    <name evidence="8" type="ORF">PSFLO_06250</name>
</gene>
<name>A0A5C3F8K6_9BASI</name>
<dbReference type="EMBL" id="OOIP01000022">
    <property type="protein sequence ID" value="SPO40768.1"/>
    <property type="molecule type" value="Genomic_DNA"/>
</dbReference>
<evidence type="ECO:0000313" key="9">
    <source>
        <dbReference type="Proteomes" id="UP000323386"/>
    </source>
</evidence>
<dbReference type="PRINTS" id="PR00724">
    <property type="entry name" value="CRBOXYPTASEC"/>
</dbReference>
<dbReference type="Proteomes" id="UP000323386">
    <property type="component" value="Unassembled WGS sequence"/>
</dbReference>
<dbReference type="Pfam" id="PF00450">
    <property type="entry name" value="Peptidase_S10"/>
    <property type="match status" value="1"/>
</dbReference>
<evidence type="ECO:0000256" key="3">
    <source>
        <dbReference type="ARBA" id="ARBA00022670"/>
    </source>
</evidence>
<dbReference type="PROSITE" id="PS00131">
    <property type="entry name" value="CARBOXYPEPT_SER_SER"/>
    <property type="match status" value="1"/>
</dbReference>
<accession>A0A5C3F8K6</accession>
<dbReference type="Gene3D" id="3.40.50.1820">
    <property type="entry name" value="alpha/beta hydrolase"/>
    <property type="match status" value="1"/>
</dbReference>
<protein>
    <recommendedName>
        <fullName evidence="7">Carboxypeptidase</fullName>
        <ecNumber evidence="7">3.4.16.-</ecNumber>
    </recommendedName>
</protein>
<dbReference type="SUPFAM" id="SSF53474">
    <property type="entry name" value="alpha/beta-Hydrolases"/>
    <property type="match status" value="1"/>
</dbReference>
<dbReference type="InterPro" id="IPR029058">
    <property type="entry name" value="AB_hydrolase_fold"/>
</dbReference>
<evidence type="ECO:0000256" key="5">
    <source>
        <dbReference type="ARBA" id="ARBA00022801"/>
    </source>
</evidence>
<evidence type="ECO:0000256" key="2">
    <source>
        <dbReference type="ARBA" id="ARBA00022645"/>
    </source>
</evidence>
<keyword evidence="5 7" id="KW-0378">Hydrolase</keyword>
<dbReference type="OrthoDB" id="443318at2759"/>
<sequence length="539" mass="58366">MKLKLSCARLVCLLAAASVGLTSVASAAQIPFSASREGGGIGATTLQHPHLPAHRLRVVTPPGSLCDDSVRSYSGYLDVDVDKLHQHQQQSSLPLSSYGNDASLNATRTARHPRGTTEHFYFWAFESRNDPKNDPVVLWLNGGPGCSSLFGLLNELGPCKVGDPKNNGGKPFAEPNPYSWNSNATVIFLDQPMGVGYSYVSWTDKTRKDDPPSRVLSTPAAARDVSAFLHLLAMHTDEGPFGGSASASFHIAGESYGGRYLPLIANQILEDNKEAAAHPERGLRPLPLASVLIGNGFTSPQDQYPAYVEYTCTNASGKADGPLLAKHKCDKMYSSIPTCLALVDKCNRSDDVGGPEGPYDNLACQTATTYCEGALAGPYDDLDVSPYNWQHAAEYKEDAWVAAFYNAKETQRALGVDRKGPGDNHDGIFVGCSDRVFEDFAKTGDGSRDSTWAVARILDQGVKVLAYSGKLDFICNYVGNRNWADKLQWHGEQAFQKAAMEPWYVGGQDKESTRAGDFKQAHGFTYATVEAAGHFVPHE</sequence>
<dbReference type="GO" id="GO:0004185">
    <property type="term" value="F:serine-type carboxypeptidase activity"/>
    <property type="evidence" value="ECO:0007669"/>
    <property type="project" value="UniProtKB-UniRule"/>
</dbReference>
<keyword evidence="3 7" id="KW-0645">Protease</keyword>
<dbReference type="InterPro" id="IPR018202">
    <property type="entry name" value="Ser_caboxypep_ser_AS"/>
</dbReference>
<evidence type="ECO:0000256" key="7">
    <source>
        <dbReference type="RuleBase" id="RU361156"/>
    </source>
</evidence>
<keyword evidence="4 7" id="KW-0732">Signal</keyword>
<evidence type="ECO:0000313" key="8">
    <source>
        <dbReference type="EMBL" id="SPO40768.1"/>
    </source>
</evidence>
<evidence type="ECO:0000256" key="1">
    <source>
        <dbReference type="ARBA" id="ARBA00009431"/>
    </source>
</evidence>
<evidence type="ECO:0000256" key="6">
    <source>
        <dbReference type="ARBA" id="ARBA00023180"/>
    </source>
</evidence>